<evidence type="ECO:0000313" key="2">
    <source>
        <dbReference type="Proteomes" id="UP000195521"/>
    </source>
</evidence>
<gene>
    <name evidence="1" type="ORF">PGO_141900</name>
</gene>
<sequence>MSRIQSSTEKYFNKNIYFDFPMDLNKCNDVSINSNYSSVCNRLPRILKMYARELNCSSDEHKSDGSHIRSENLLNHRTEHISDNTYLTSIHHVSDAITSHNENFAYPNSENLNCYNSSLNNNICGIENRIYSSCLTSSILVKHHSTENLRDEERNKGVNYQEGSYNVFDNQIVNSTNNENNSRRNNNQFSTVKNGKNEEFDIFFGNNSSYDKGYVNTMKTSSNCLPIKNSSKNEYNLCNINNCRNDKVSSPLDKSCVLLDVSNDPKTTNKYEINYSTAIPHPECIAHENANSEKEQGLNKLSHIDAYKVERISVSSGDEMHGSKKVFNTNLGLLNEDNLALSEIACNSLGDGLKRVKKYNSEQNYNFMEEKKDRSDSLFNKKLKSYSLDDIKKGKVEIPSVIFIKLPFNSNGSNVIDSYRRNNKLLNFMKDCNDSVGLILKYPQIEKIKNITFKVPSEIAPAIRRNIGSSIIYEDKFDRSDYHPNVQNLHMGKIYENHVFSLLKNKKKLGKKLFNKSNIYKKYKYNNNNGFWISNIDKNRLVDPEKNGSYITELVYEKNNSYDEEVKTLMHCKGHNVIPPIEELYKDNNFYLFLQKEKMYHPYFNPVMATTMRRYDVEGVSDYKYLDTCECITPFIQQS</sequence>
<dbReference type="Proteomes" id="UP000195521">
    <property type="component" value="Unassembled WGS sequence"/>
</dbReference>
<protein>
    <submittedName>
        <fullName evidence="1">Uncharacterized protein</fullName>
    </submittedName>
</protein>
<dbReference type="GeneID" id="39750139"/>
<dbReference type="AlphaFoldDB" id="A0A1Y1JLG4"/>
<reference evidence="2" key="1">
    <citation type="submission" date="2017-04" db="EMBL/GenBank/DDBJ databases">
        <title>Plasmodium gonderi genome.</title>
        <authorList>
            <person name="Arisue N."/>
            <person name="Honma H."/>
            <person name="Kawai S."/>
            <person name="Tougan T."/>
            <person name="Tanabe K."/>
            <person name="Horii T."/>
        </authorList>
    </citation>
    <scope>NUCLEOTIDE SEQUENCE [LARGE SCALE GENOMIC DNA]</scope>
    <source>
        <strain evidence="2">ATCC 30045</strain>
    </source>
</reference>
<dbReference type="RefSeq" id="XP_028545985.1">
    <property type="nucleotide sequence ID" value="XM_028690184.1"/>
</dbReference>
<comment type="caution">
    <text evidence="1">The sequence shown here is derived from an EMBL/GenBank/DDBJ whole genome shotgun (WGS) entry which is preliminary data.</text>
</comment>
<dbReference type="EMBL" id="BDQF01000015">
    <property type="protein sequence ID" value="GAW83396.1"/>
    <property type="molecule type" value="Genomic_DNA"/>
</dbReference>
<dbReference type="OrthoDB" id="370250at2759"/>
<keyword evidence="2" id="KW-1185">Reference proteome</keyword>
<dbReference type="OMA" id="KQCYSEN"/>
<evidence type="ECO:0000313" key="1">
    <source>
        <dbReference type="EMBL" id="GAW83396.1"/>
    </source>
</evidence>
<name>A0A1Y1JLG4_PLAGO</name>
<accession>A0A1Y1JLG4</accession>
<proteinExistence type="predicted"/>
<organism evidence="1 2">
    <name type="scientific">Plasmodium gonderi</name>
    <dbReference type="NCBI Taxonomy" id="77519"/>
    <lineage>
        <taxon>Eukaryota</taxon>
        <taxon>Sar</taxon>
        <taxon>Alveolata</taxon>
        <taxon>Apicomplexa</taxon>
        <taxon>Aconoidasida</taxon>
        <taxon>Haemosporida</taxon>
        <taxon>Plasmodiidae</taxon>
        <taxon>Plasmodium</taxon>
        <taxon>Plasmodium (Plasmodium)</taxon>
    </lineage>
</organism>